<evidence type="ECO:0000256" key="11">
    <source>
        <dbReference type="SAM" id="SignalP"/>
    </source>
</evidence>
<evidence type="ECO:0000256" key="9">
    <source>
        <dbReference type="SAM" id="Coils"/>
    </source>
</evidence>
<evidence type="ECO:0000256" key="1">
    <source>
        <dbReference type="ARBA" id="ARBA00002523"/>
    </source>
</evidence>
<feature type="domain" description="Trypanosome variant surface glycoprotein B-type N-terminal" evidence="12">
    <location>
        <begin position="262"/>
        <end position="422"/>
    </location>
</feature>
<dbReference type="AlphaFoldDB" id="F9W6P5"/>
<feature type="coiled-coil region" evidence="9">
    <location>
        <begin position="104"/>
        <end position="138"/>
    </location>
</feature>
<dbReference type="InterPro" id="IPR025932">
    <property type="entry name" value="Trypano_VSG_B_N_dom"/>
</dbReference>
<feature type="coiled-coil region" evidence="9">
    <location>
        <begin position="407"/>
        <end position="434"/>
    </location>
</feature>
<evidence type="ECO:0000259" key="12">
    <source>
        <dbReference type="Pfam" id="PF13206"/>
    </source>
</evidence>
<organism evidence="13 14">
    <name type="scientific">Trypanosoma congolense (strain IL3000)</name>
    <dbReference type="NCBI Taxonomy" id="1068625"/>
    <lineage>
        <taxon>Eukaryota</taxon>
        <taxon>Discoba</taxon>
        <taxon>Euglenozoa</taxon>
        <taxon>Kinetoplastea</taxon>
        <taxon>Metakinetoplastina</taxon>
        <taxon>Trypanosomatida</taxon>
        <taxon>Trypanosomatidae</taxon>
        <taxon>Trypanosoma</taxon>
        <taxon>Nannomonas</taxon>
    </lineage>
</organism>
<dbReference type="Proteomes" id="UP000000702">
    <property type="component" value="Unassembled WGS sequence"/>
</dbReference>
<feature type="domain" description="Trypanosome variant surface glycoprotein B-type N-terminal" evidence="12">
    <location>
        <begin position="583"/>
        <end position="823"/>
    </location>
</feature>
<comment type="function">
    <text evidence="1">VSG forms a coat on the surface of the parasite. The trypanosome evades the immune response of the host by expressing a series of antigenically distinct VSGs from an estimated 1000 VSG genes.</text>
</comment>
<evidence type="ECO:0000256" key="3">
    <source>
        <dbReference type="ARBA" id="ARBA00022475"/>
    </source>
</evidence>
<proteinExistence type="predicted"/>
<evidence type="ECO:0000313" key="13">
    <source>
        <dbReference type="EMBL" id="CCD12852.1"/>
    </source>
</evidence>
<keyword evidence="4" id="KW-0336">GPI-anchor</keyword>
<keyword evidence="9" id="KW-0175">Coiled coil</keyword>
<dbReference type="Pfam" id="PF13206">
    <property type="entry name" value="VSG_B"/>
    <property type="match status" value="3"/>
</dbReference>
<keyword evidence="6" id="KW-0472">Membrane</keyword>
<gene>
    <name evidence="13" type="ORF">TCIL3000_0_36930</name>
</gene>
<keyword evidence="14" id="KW-1185">Reference proteome</keyword>
<feature type="compositionally biased region" description="Acidic residues" evidence="10">
    <location>
        <begin position="872"/>
        <end position="886"/>
    </location>
</feature>
<reference evidence="13 14" key="2">
    <citation type="journal article" date="2012" name="Proc. Natl. Acad. Sci. U.S.A.">
        <title>Antigenic diversity is generated by distinct evolutionary mechanisms in African trypanosome species.</title>
        <authorList>
            <person name="Jackson A.P."/>
            <person name="Berry A."/>
            <person name="Aslett M."/>
            <person name="Allison H.C."/>
            <person name="Burton P."/>
            <person name="Vavrova-Anderson J."/>
            <person name="Brown R."/>
            <person name="Browne H."/>
            <person name="Corton N."/>
            <person name="Hauser H."/>
            <person name="Gamble J."/>
            <person name="Gilderthorp R."/>
            <person name="Marcello L."/>
            <person name="McQuillan J."/>
            <person name="Otto T.D."/>
            <person name="Quail M.A."/>
            <person name="Sanders M.J."/>
            <person name="van Tonder A."/>
            <person name="Ginger M.L."/>
            <person name="Field M.C."/>
            <person name="Barry J.D."/>
            <person name="Hertz-Fowler C."/>
            <person name="Berriman M."/>
        </authorList>
    </citation>
    <scope>NUCLEOTIDE SEQUENCE [LARGE SCALE GENOMIC DNA]</scope>
    <source>
        <strain evidence="13 14">IL3000</strain>
    </source>
</reference>
<evidence type="ECO:0000256" key="10">
    <source>
        <dbReference type="SAM" id="MobiDB-lite"/>
    </source>
</evidence>
<feature type="domain" description="Trypanosome variant surface glycoprotein B-type N-terminal" evidence="12">
    <location>
        <begin position="84"/>
        <end position="238"/>
    </location>
</feature>
<feature type="signal peptide" evidence="11">
    <location>
        <begin position="1"/>
        <end position="20"/>
    </location>
</feature>
<keyword evidence="5 11" id="KW-0732">Signal</keyword>
<dbReference type="GO" id="GO:0005886">
    <property type="term" value="C:plasma membrane"/>
    <property type="evidence" value="ECO:0007669"/>
    <property type="project" value="UniProtKB-SubCell"/>
</dbReference>
<dbReference type="EMBL" id="CAEQ01000903">
    <property type="protein sequence ID" value="CCD12852.1"/>
    <property type="molecule type" value="Genomic_DNA"/>
</dbReference>
<evidence type="ECO:0000256" key="4">
    <source>
        <dbReference type="ARBA" id="ARBA00022622"/>
    </source>
</evidence>
<comment type="caution">
    <text evidence="13">The sequence shown here is derived from an EMBL/GenBank/DDBJ whole genome shotgun (WGS) entry which is preliminary data.</text>
</comment>
<keyword evidence="8" id="KW-0449">Lipoprotein</keyword>
<feature type="chain" id="PRO_5003394723" evidence="11">
    <location>
        <begin position="21"/>
        <end position="909"/>
    </location>
</feature>
<feature type="region of interest" description="Disordered" evidence="10">
    <location>
        <begin position="849"/>
        <end position="895"/>
    </location>
</feature>
<reference evidence="14" key="1">
    <citation type="submission" date="2011-07" db="EMBL/GenBank/DDBJ databases">
        <title>Divergent evolution of antigenic variation in African trypanosomes.</title>
        <authorList>
            <person name="Jackson A.P."/>
            <person name="Berry A."/>
            <person name="Allison H.C."/>
            <person name="Burton P."/>
            <person name="Anderson J."/>
            <person name="Aslett M."/>
            <person name="Brown R."/>
            <person name="Corton N."/>
            <person name="Harris D."/>
            <person name="Hauser H."/>
            <person name="Gamble J."/>
            <person name="Gilderthorp R."/>
            <person name="McQuillan J."/>
            <person name="Quail M.A."/>
            <person name="Sanders M."/>
            <person name="Van Tonder A."/>
            <person name="Ginger M.L."/>
            <person name="Donelson J.E."/>
            <person name="Field M.C."/>
            <person name="Barry J.D."/>
            <person name="Berriman M."/>
            <person name="Hertz-Fowler C."/>
        </authorList>
    </citation>
    <scope>NUCLEOTIDE SEQUENCE [LARGE SCALE GENOMIC DNA]</scope>
    <source>
        <strain evidence="14">IL3000</strain>
    </source>
</reference>
<evidence type="ECO:0000256" key="7">
    <source>
        <dbReference type="ARBA" id="ARBA00023180"/>
    </source>
</evidence>
<sequence length="909" mass="102641">MRVKFFLLVTMLILIVGVFCADNNEQYNSVEFKQLCKILKVAEGEPAKIPDELAKFRAIRIVLEKLLNATKTSTATYQNVLALKSGDKEDAEFVAYTVRRRMTNEKIQHTMKKVNEIFSRMEEELIKAKKERALARNNLVHAIYGVQVGEFPQEEDIPLVLQNVSRGSISNANGGHKRAKKVKYHGKSETPTCGKAGDNGPGFTLINDFYCLCVGQYNAKAVCHERIKGPGKWTPSDNCKKCENCCKQGTCCCCCEGNCGQCQCGKDCSCEDGECQKCVLTGTWLKVKNESGNELDLENGWPHIRRVCHEVFTETVTTTAESIQKVLHEFNKLLGANSSKQAIDPKHPEIESRRLFMLGYLNQLEWNQGCTGDGNAICVNYWSVSNLGIGIVWQNYMLEAKKHLKAMDRHVQKVQQLSTMIQKLKESAEESYNKSGHGSLLWPEDYGFRGDTFSSFFIFFLLACSEFFICTLCHSTNPKVVLPHLTRIFLSSYSCLNGEMLRSGVAQCFLFFLTLTGGLAKKENSGEAEIFCQIRLLSENDPEKLVFDNEEREKQIMRQIENVGPEILSLVGDAHKRHSSFIAQFNDLVKEAKKLMGTVKDLRRKASEKRLSAKRHLHQVIFGDYGGEDAGELDTKPETIKNIFSSTTFKESCGASGNKMAGKSLINDFICLCAKWINVPQKFNQNKDQSICKYDVTTAVDDNFNNWTAVWHNNNHRICVNTVPLTPTPENIQSLVELFERAVEREQTGSQVRGIFGYVNTTLKTGNVCDGNTTNVGSICVNYNYALEHGGIEWINHLTNASKDLEDMERYAEDSESTLPQLELLEHDALLLYEEAKYTTHLPQTALSNKKIRKSSNENYDEASIQSQTSTSEDEELEEEEDEEDKDTTRKGGPPWCEMLIFFLITFFD</sequence>
<keyword evidence="3" id="KW-1003">Cell membrane</keyword>
<evidence type="ECO:0000256" key="8">
    <source>
        <dbReference type="ARBA" id="ARBA00023288"/>
    </source>
</evidence>
<protein>
    <submittedName>
        <fullName evidence="13">Variant surface glycoprotein</fullName>
    </submittedName>
</protein>
<name>F9W6P5_TRYCI</name>
<evidence type="ECO:0000256" key="6">
    <source>
        <dbReference type="ARBA" id="ARBA00023136"/>
    </source>
</evidence>
<keyword evidence="7" id="KW-0325">Glycoprotein</keyword>
<accession>F9W6P5</accession>
<evidence type="ECO:0000256" key="2">
    <source>
        <dbReference type="ARBA" id="ARBA00004609"/>
    </source>
</evidence>
<comment type="subcellular location">
    <subcellularLocation>
        <location evidence="2">Cell membrane</location>
        <topology evidence="2">Lipid-anchor</topology>
        <topology evidence="2">GPI-anchor</topology>
    </subcellularLocation>
</comment>
<evidence type="ECO:0000313" key="14">
    <source>
        <dbReference type="Proteomes" id="UP000000702"/>
    </source>
</evidence>
<dbReference type="GO" id="GO:0098552">
    <property type="term" value="C:side of membrane"/>
    <property type="evidence" value="ECO:0007669"/>
    <property type="project" value="UniProtKB-KW"/>
</dbReference>
<evidence type="ECO:0000256" key="5">
    <source>
        <dbReference type="ARBA" id="ARBA00022729"/>
    </source>
</evidence>